<dbReference type="Gene3D" id="3.30.465.10">
    <property type="match status" value="1"/>
</dbReference>
<dbReference type="Gene3D" id="3.30.43.10">
    <property type="entry name" value="Uridine Diphospho-n-acetylenolpyruvylglucosamine Reductase, domain 2"/>
    <property type="match status" value="1"/>
</dbReference>
<evidence type="ECO:0000259" key="10">
    <source>
        <dbReference type="PROSITE" id="PS51387"/>
    </source>
</evidence>
<dbReference type="Gene3D" id="3.30.70.2740">
    <property type="match status" value="1"/>
</dbReference>
<dbReference type="InterPro" id="IPR016166">
    <property type="entry name" value="FAD-bd_PCMH"/>
</dbReference>
<evidence type="ECO:0000256" key="2">
    <source>
        <dbReference type="ARBA" id="ARBA00008000"/>
    </source>
</evidence>
<dbReference type="FunFam" id="3.30.70.2190:FF:000001">
    <property type="entry name" value="D-2-hydroxyglutarate dehydrogenase mitochondrial"/>
    <property type="match status" value="1"/>
</dbReference>
<dbReference type="InterPro" id="IPR016167">
    <property type="entry name" value="FAD-bd_PCMH_sub1"/>
</dbReference>
<keyword evidence="5" id="KW-0560">Oxidoreductase</keyword>
<evidence type="ECO:0000256" key="8">
    <source>
        <dbReference type="ARBA" id="ARBA00045410"/>
    </source>
</evidence>
<evidence type="ECO:0000256" key="5">
    <source>
        <dbReference type="ARBA" id="ARBA00023002"/>
    </source>
</evidence>
<dbReference type="InterPro" id="IPR016171">
    <property type="entry name" value="Vanillyl_alc_oxidase_C-sub2"/>
</dbReference>
<evidence type="ECO:0000256" key="4">
    <source>
        <dbReference type="ARBA" id="ARBA00022827"/>
    </source>
</evidence>
<comment type="similarity">
    <text evidence="2">Belongs to the FAD-binding oxidoreductase/transferase type 4 family.</text>
</comment>
<dbReference type="GO" id="GO:0071949">
    <property type="term" value="F:FAD binding"/>
    <property type="evidence" value="ECO:0007669"/>
    <property type="project" value="InterPro"/>
</dbReference>
<dbReference type="PANTHER" id="PTHR43716:SF1">
    <property type="entry name" value="D-2-HYDROXYGLUTARATE DEHYDROGENASE, MITOCHONDRIAL"/>
    <property type="match status" value="1"/>
</dbReference>
<dbReference type="PANTHER" id="PTHR43716">
    <property type="entry name" value="D-2-HYDROXYGLUTARATE DEHYDROGENASE, MITOCHONDRIAL"/>
    <property type="match status" value="1"/>
</dbReference>
<dbReference type="Proteomes" id="UP000237246">
    <property type="component" value="Unassembled WGS sequence"/>
</dbReference>
<dbReference type="InterPro" id="IPR004113">
    <property type="entry name" value="FAD-bd_oxidored_4_C"/>
</dbReference>
<dbReference type="FunFam" id="3.30.465.10:FF:000001">
    <property type="entry name" value="D-2-hydroxyglutarate dehydrogenase, mitochondrial"/>
    <property type="match status" value="1"/>
</dbReference>
<dbReference type="SUPFAM" id="SSF55103">
    <property type="entry name" value="FAD-linked oxidases, C-terminal domain"/>
    <property type="match status" value="1"/>
</dbReference>
<sequence>MGISVASGRPARHSWPQLRRLVGSCGTWRAQSPTPEQRRPCRAVVTPWLCAGSALHTARPRRQEVPLTCERYGLRRLPFSRLSRDDVAFFQGLLPGRACTDPEELQACNVDWLRSVRGCSELLLKPKTAAEVSQVLRYCHERNLAVSPQGGNTGLVGGSVPVFDEIILSTALMNQIVSFDPVSGKYHRHTVHRGGTFFWGISLQQDVCVPGILVCQAGCILEQLNEYLEERGFIMPLDLGAKGSCHIGGNVATNAGGLRLLRYGSLRGTVLGLEVVLADGTVLDCLASLRKDNTGYDLKQLFIGSEGTLGVITAISILCPQKPKAVNLAFLGCQDFSRVQEAFTTCRTMLGEILSAYEFMDEKCMELVEKHLGLSNPVRGTRADNSQSIHLIYSPSLSGSPFYVLIETSGSNSTHDEEKLNSFLEQAMTSGLVTDGTVAVDDKKIKARTRLIGIPLIFVPQTLWSLRERITEALTHDGCVYKYDVSLPVGKLYDLVTDMRARLGQSAKNVVGYGHLGDGNLHLNITAESYSHSLLDAIEPFVYEWTARYNGSISAEHGLGFKKKQFIQYSKPNEAVFLMQRFKAMLDPKGILNPYKTLPSSP</sequence>
<dbReference type="FunFam" id="1.10.45.10:FF:000001">
    <property type="entry name" value="D-lactate dehydrogenase mitochondrial"/>
    <property type="match status" value="1"/>
</dbReference>
<dbReference type="EC" id="1.1.99.39" evidence="6"/>
<dbReference type="Pfam" id="PF01565">
    <property type="entry name" value="FAD_binding_4"/>
    <property type="match status" value="2"/>
</dbReference>
<evidence type="ECO:0000256" key="7">
    <source>
        <dbReference type="ARBA" id="ARBA00039639"/>
    </source>
</evidence>
<protein>
    <recommendedName>
        <fullName evidence="7">D-2-hydroxyglutarate dehydrogenase, mitochondrial</fullName>
        <ecNumber evidence="6">1.1.99.39</ecNumber>
    </recommendedName>
</protein>
<dbReference type="FunFam" id="3.30.43.10:FF:000002">
    <property type="entry name" value="D-2-hydroxyglutarate dehydrogenase, mitochondrial"/>
    <property type="match status" value="1"/>
</dbReference>
<evidence type="ECO:0000256" key="9">
    <source>
        <dbReference type="ARBA" id="ARBA00049267"/>
    </source>
</evidence>
<comment type="caution">
    <text evidence="11">The sequence shown here is derived from an EMBL/GenBank/DDBJ whole genome shotgun (WGS) entry which is preliminary data.</text>
</comment>
<dbReference type="InterPro" id="IPR006094">
    <property type="entry name" value="Oxid_FAD_bind_N"/>
</dbReference>
<keyword evidence="3" id="KW-0285">Flavoprotein</keyword>
<dbReference type="SUPFAM" id="SSF56176">
    <property type="entry name" value="FAD-binding/transporter-associated domain-like"/>
    <property type="match status" value="1"/>
</dbReference>
<dbReference type="EMBL" id="PPHD01001035">
    <property type="protein sequence ID" value="POI34942.1"/>
    <property type="molecule type" value="Genomic_DNA"/>
</dbReference>
<feature type="domain" description="FAD-binding PCMH-type" evidence="10">
    <location>
        <begin position="116"/>
        <end position="322"/>
    </location>
</feature>
<dbReference type="Gene3D" id="3.30.70.2190">
    <property type="match status" value="1"/>
</dbReference>
<keyword evidence="4" id="KW-0274">FAD</keyword>
<evidence type="ECO:0000256" key="6">
    <source>
        <dbReference type="ARBA" id="ARBA00039003"/>
    </source>
</evidence>
<evidence type="ECO:0000256" key="1">
    <source>
        <dbReference type="ARBA" id="ARBA00001974"/>
    </source>
</evidence>
<dbReference type="FunFam" id="3.30.70.2740:FF:000002">
    <property type="entry name" value="D-2-hydroxyglutarate dehydrogenase mitochondrial"/>
    <property type="match status" value="1"/>
</dbReference>
<dbReference type="PROSITE" id="PS51387">
    <property type="entry name" value="FAD_PCMH"/>
    <property type="match status" value="1"/>
</dbReference>
<evidence type="ECO:0000313" key="11">
    <source>
        <dbReference type="EMBL" id="POI34942.1"/>
    </source>
</evidence>
<dbReference type="Gene3D" id="1.10.45.10">
    <property type="entry name" value="Vanillyl-alcohol Oxidase, Chain A, domain 4"/>
    <property type="match status" value="1"/>
</dbReference>
<proteinExistence type="inferred from homology"/>
<comment type="function">
    <text evidence="8">Catalyzes the oxidation of D-2-hydroxyglutarate (D-2-HG) to alpha-ketoglutarate. Also catalyzes the oxidation of other D-2-hydroxyacids, such as D-malate (D-MAL) and D-lactate (D-LAC). Exhibits high activities towards D-2-HG and D-MAL but a very weak activity towards D-LAC.</text>
</comment>
<dbReference type="InterPro" id="IPR016164">
    <property type="entry name" value="FAD-linked_Oxase-like_C"/>
</dbReference>
<dbReference type="AlphaFoldDB" id="A0A2P4TEZ5"/>
<keyword evidence="12" id="KW-1185">Reference proteome</keyword>
<organism evidence="11 12">
    <name type="scientific">Bambusicola thoracicus</name>
    <name type="common">Chinese bamboo-partridge</name>
    <name type="synonym">Perdix thoracica</name>
    <dbReference type="NCBI Taxonomy" id="9083"/>
    <lineage>
        <taxon>Eukaryota</taxon>
        <taxon>Metazoa</taxon>
        <taxon>Chordata</taxon>
        <taxon>Craniata</taxon>
        <taxon>Vertebrata</taxon>
        <taxon>Euteleostomi</taxon>
        <taxon>Archelosauria</taxon>
        <taxon>Archosauria</taxon>
        <taxon>Dinosauria</taxon>
        <taxon>Saurischia</taxon>
        <taxon>Theropoda</taxon>
        <taxon>Coelurosauria</taxon>
        <taxon>Aves</taxon>
        <taxon>Neognathae</taxon>
        <taxon>Galloanserae</taxon>
        <taxon>Galliformes</taxon>
        <taxon>Phasianidae</taxon>
        <taxon>Perdicinae</taxon>
        <taxon>Bambusicola</taxon>
    </lineage>
</organism>
<name>A0A2P4TEZ5_BAMTH</name>
<gene>
    <name evidence="11" type="ORF">CIB84_001305</name>
</gene>
<dbReference type="GO" id="GO:0051990">
    <property type="term" value="F:(R)-2-hydroxyglutarate dehydrogenase activity"/>
    <property type="evidence" value="ECO:0007669"/>
    <property type="project" value="UniProtKB-EC"/>
</dbReference>
<dbReference type="InterPro" id="IPR016169">
    <property type="entry name" value="FAD-bd_PCMH_sub2"/>
</dbReference>
<comment type="cofactor">
    <cofactor evidence="1">
        <name>FAD</name>
        <dbReference type="ChEBI" id="CHEBI:57692"/>
    </cofactor>
</comment>
<dbReference type="InterPro" id="IPR036318">
    <property type="entry name" value="FAD-bd_PCMH-like_sf"/>
</dbReference>
<dbReference type="GO" id="GO:0005739">
    <property type="term" value="C:mitochondrion"/>
    <property type="evidence" value="ECO:0007669"/>
    <property type="project" value="TreeGrafter"/>
</dbReference>
<dbReference type="OrthoDB" id="5332616at2759"/>
<comment type="catalytic activity">
    <reaction evidence="9">
        <text>(R)-malate + A = oxaloacetate + AH2</text>
        <dbReference type="Rhea" id="RHEA:67460"/>
        <dbReference type="ChEBI" id="CHEBI:13193"/>
        <dbReference type="ChEBI" id="CHEBI:15588"/>
        <dbReference type="ChEBI" id="CHEBI:16452"/>
        <dbReference type="ChEBI" id="CHEBI:17499"/>
    </reaction>
    <physiologicalReaction direction="left-to-right" evidence="9">
        <dbReference type="Rhea" id="RHEA:67461"/>
    </physiologicalReaction>
</comment>
<reference evidence="11 12" key="1">
    <citation type="submission" date="2018-01" db="EMBL/GenBank/DDBJ databases">
        <title>Comparison of the Chinese Bamboo Partridge and Red Junglefowl genome sequences highlights the importance of demography in genome evolution.</title>
        <authorList>
            <person name="Tiley G.P."/>
            <person name="Kimball R.T."/>
            <person name="Braun E.L."/>
            <person name="Burleigh J.G."/>
        </authorList>
    </citation>
    <scope>NUCLEOTIDE SEQUENCE [LARGE SCALE GENOMIC DNA]</scope>
    <source>
        <strain evidence="11">RTK389</strain>
        <tissue evidence="11">Blood</tissue>
    </source>
</reference>
<accession>A0A2P4TEZ5</accession>
<dbReference type="Pfam" id="PF02913">
    <property type="entry name" value="FAD-oxidase_C"/>
    <property type="match status" value="1"/>
</dbReference>
<evidence type="ECO:0000313" key="12">
    <source>
        <dbReference type="Proteomes" id="UP000237246"/>
    </source>
</evidence>
<evidence type="ECO:0000256" key="3">
    <source>
        <dbReference type="ARBA" id="ARBA00022630"/>
    </source>
</evidence>
<dbReference type="InterPro" id="IPR051264">
    <property type="entry name" value="FAD-oxidored/transferase_4"/>
</dbReference>